<dbReference type="RefSeq" id="WP_094289210.1">
    <property type="nucleotide sequence ID" value="NZ_NOIG01000006.1"/>
</dbReference>
<organism evidence="8 9">
    <name type="scientific">Acidovorax kalamii</name>
    <dbReference type="NCBI Taxonomy" id="2004485"/>
    <lineage>
        <taxon>Bacteria</taxon>
        <taxon>Pseudomonadati</taxon>
        <taxon>Pseudomonadota</taxon>
        <taxon>Betaproteobacteria</taxon>
        <taxon>Burkholderiales</taxon>
        <taxon>Comamonadaceae</taxon>
        <taxon>Acidovorax</taxon>
    </lineage>
</organism>
<comment type="similarity">
    <text evidence="6">Belongs to the ribose 1,5-bisphosphokinase family.</text>
</comment>
<evidence type="ECO:0000313" key="9">
    <source>
        <dbReference type="Proteomes" id="UP000215441"/>
    </source>
</evidence>
<dbReference type="InterPro" id="IPR012699">
    <property type="entry name" value="PhnN"/>
</dbReference>
<keyword evidence="9" id="KW-1185">Reference proteome</keyword>
<evidence type="ECO:0000256" key="3">
    <source>
        <dbReference type="ARBA" id="ARBA00022679"/>
    </source>
</evidence>
<comment type="function">
    <text evidence="6">Catalyzes the phosphorylation of ribose 1,5-bisphosphate to 5-phospho-D-ribosyl alpha-1-diphosphate (PRPP).</text>
</comment>
<evidence type="ECO:0000259" key="7">
    <source>
        <dbReference type="SMART" id="SM00072"/>
    </source>
</evidence>
<dbReference type="InterPro" id="IPR027417">
    <property type="entry name" value="P-loop_NTPase"/>
</dbReference>
<evidence type="ECO:0000256" key="1">
    <source>
        <dbReference type="ARBA" id="ARBA00000373"/>
    </source>
</evidence>
<evidence type="ECO:0000256" key="4">
    <source>
        <dbReference type="ARBA" id="ARBA00022741"/>
    </source>
</evidence>
<gene>
    <name evidence="6 8" type="primary">phnN</name>
    <name evidence="8" type="ORF">CBY09_10515</name>
</gene>
<sequence length="204" mass="22137">MTAGRLVYCMGPSGAGKDSLLDWLRAHLPQPSPVHWAQRTISRAATSGGEAHEGVSPQAFVALCSEHAFALHWQANGLRYGVRHAQLAPLAQGHWVLLNGSRAYLPEALVRFPDLVAVHITASPQVLRERLLLRGRETREEVKARVQRALAYTPPPDAASLEVHNDGALVDAGQRLLNALENLPGWPRRSGKLSPIAPILSSTP</sequence>
<accession>A0A235EN69</accession>
<evidence type="ECO:0000313" key="8">
    <source>
        <dbReference type="EMBL" id="OYD50471.1"/>
    </source>
</evidence>
<name>A0A235EN69_9BURK</name>
<dbReference type="SMART" id="SM00072">
    <property type="entry name" value="GuKc"/>
    <property type="match status" value="1"/>
</dbReference>
<evidence type="ECO:0000256" key="2">
    <source>
        <dbReference type="ARBA" id="ARBA00005069"/>
    </source>
</evidence>
<feature type="binding site" evidence="6">
    <location>
        <begin position="11"/>
        <end position="18"/>
    </location>
    <ligand>
        <name>ATP</name>
        <dbReference type="ChEBI" id="CHEBI:30616"/>
    </ligand>
</feature>
<dbReference type="GO" id="GO:0033863">
    <property type="term" value="F:ribose 1,5-bisphosphate phosphokinase activity"/>
    <property type="evidence" value="ECO:0007669"/>
    <property type="project" value="UniProtKB-UniRule"/>
</dbReference>
<dbReference type="GO" id="GO:0005524">
    <property type="term" value="F:ATP binding"/>
    <property type="evidence" value="ECO:0007669"/>
    <property type="project" value="UniProtKB-KW"/>
</dbReference>
<feature type="domain" description="Guanylate kinase/L-type calcium channel beta subunit" evidence="7">
    <location>
        <begin position="3"/>
        <end position="184"/>
    </location>
</feature>
<dbReference type="InterPro" id="IPR008145">
    <property type="entry name" value="GK/Ca_channel_bsu"/>
</dbReference>
<dbReference type="Proteomes" id="UP000215441">
    <property type="component" value="Unassembled WGS sequence"/>
</dbReference>
<comment type="caution">
    <text evidence="8">The sequence shown here is derived from an EMBL/GenBank/DDBJ whole genome shotgun (WGS) entry which is preliminary data.</text>
</comment>
<keyword evidence="8" id="KW-0418">Kinase</keyword>
<dbReference type="OrthoDB" id="341217at2"/>
<evidence type="ECO:0000256" key="6">
    <source>
        <dbReference type="HAMAP-Rule" id="MF_00836"/>
    </source>
</evidence>
<dbReference type="SUPFAM" id="SSF52540">
    <property type="entry name" value="P-loop containing nucleoside triphosphate hydrolases"/>
    <property type="match status" value="1"/>
</dbReference>
<proteinExistence type="inferred from homology"/>
<comment type="catalytic activity">
    <reaction evidence="1 6">
        <text>alpha-D-ribose 1,5-bisphosphate + ATP = 5-phospho-alpha-D-ribose 1-diphosphate + ADP</text>
        <dbReference type="Rhea" id="RHEA:20109"/>
        <dbReference type="ChEBI" id="CHEBI:30616"/>
        <dbReference type="ChEBI" id="CHEBI:58017"/>
        <dbReference type="ChEBI" id="CHEBI:68688"/>
        <dbReference type="ChEBI" id="CHEBI:456216"/>
        <dbReference type="EC" id="2.7.4.23"/>
    </reaction>
</comment>
<reference evidence="8 9" key="1">
    <citation type="submission" date="2017-07" db="EMBL/GenBank/DDBJ databases">
        <title>Acidovorax KNDSW TSA 6 genome sequence and assembly.</title>
        <authorList>
            <person name="Mayilraj S."/>
        </authorList>
    </citation>
    <scope>NUCLEOTIDE SEQUENCE [LARGE SCALE GENOMIC DNA]</scope>
    <source>
        <strain evidence="8 9">KNDSW-TSA6</strain>
    </source>
</reference>
<dbReference type="Gene3D" id="3.40.50.300">
    <property type="entry name" value="P-loop containing nucleotide triphosphate hydrolases"/>
    <property type="match status" value="1"/>
</dbReference>
<dbReference type="NCBIfam" id="TIGR02322">
    <property type="entry name" value="phosphon_PhnN"/>
    <property type="match status" value="1"/>
</dbReference>
<dbReference type="UniPathway" id="UPA00087">
    <property type="reaction ID" value="UER00175"/>
</dbReference>
<protein>
    <recommendedName>
        <fullName evidence="6">Ribose 1,5-bisphosphate phosphokinase PhnN</fullName>
        <ecNumber evidence="6">2.7.4.23</ecNumber>
    </recommendedName>
    <alternativeName>
        <fullName evidence="6">Ribose 1,5-bisphosphokinase</fullName>
    </alternativeName>
</protein>
<dbReference type="EMBL" id="NOIG01000006">
    <property type="protein sequence ID" value="OYD50471.1"/>
    <property type="molecule type" value="Genomic_DNA"/>
</dbReference>
<dbReference type="EC" id="2.7.4.23" evidence="6"/>
<keyword evidence="3 6" id="KW-0808">Transferase</keyword>
<dbReference type="AlphaFoldDB" id="A0A235EN69"/>
<keyword evidence="5 6" id="KW-0067">ATP-binding</keyword>
<dbReference type="GO" id="GO:0019634">
    <property type="term" value="P:organic phosphonate metabolic process"/>
    <property type="evidence" value="ECO:0007669"/>
    <property type="project" value="UniProtKB-UniRule"/>
</dbReference>
<evidence type="ECO:0000256" key="5">
    <source>
        <dbReference type="ARBA" id="ARBA00022840"/>
    </source>
</evidence>
<dbReference type="GO" id="GO:0006015">
    <property type="term" value="P:5-phosphoribose 1-diphosphate biosynthetic process"/>
    <property type="evidence" value="ECO:0007669"/>
    <property type="project" value="UniProtKB-UniRule"/>
</dbReference>
<dbReference type="HAMAP" id="MF_00836">
    <property type="entry name" value="PhnN"/>
    <property type="match status" value="1"/>
</dbReference>
<comment type="pathway">
    <text evidence="2 6">Metabolic intermediate biosynthesis; 5-phospho-alpha-D-ribose 1-diphosphate biosynthesis; 5-phospho-alpha-D-ribose 1-diphosphate from D-ribose 5-phosphate (route II): step 3/3.</text>
</comment>
<keyword evidence="4 6" id="KW-0547">Nucleotide-binding</keyword>